<organism evidence="1">
    <name type="scientific">Timema tahoe</name>
    <dbReference type="NCBI Taxonomy" id="61484"/>
    <lineage>
        <taxon>Eukaryota</taxon>
        <taxon>Metazoa</taxon>
        <taxon>Ecdysozoa</taxon>
        <taxon>Arthropoda</taxon>
        <taxon>Hexapoda</taxon>
        <taxon>Insecta</taxon>
        <taxon>Pterygota</taxon>
        <taxon>Neoptera</taxon>
        <taxon>Polyneoptera</taxon>
        <taxon>Phasmatodea</taxon>
        <taxon>Timematodea</taxon>
        <taxon>Timematoidea</taxon>
        <taxon>Timematidae</taxon>
        <taxon>Timema</taxon>
    </lineage>
</organism>
<accession>A0A7R9II03</accession>
<reference evidence="1" key="1">
    <citation type="submission" date="2020-11" db="EMBL/GenBank/DDBJ databases">
        <authorList>
            <person name="Tran Van P."/>
        </authorList>
    </citation>
    <scope>NUCLEOTIDE SEQUENCE</scope>
</reference>
<sequence length="160" mass="17779">MGDTSSVKQPVSGGSASVGNMRGIEPLSSRVLVDNVDWKTYLTFNMTPLLLSEKSCKAIRFHLLVVVMVLLSRFLIIVEAPVAECKVSRVGHATEAGRTFGRWWLLHLARHLVLIIADQTPAVMIASYKLESHGPSFRRFSTRSPRLHLTVSRSLGDYCN</sequence>
<name>A0A7R9II03_9NEOP</name>
<proteinExistence type="predicted"/>
<gene>
    <name evidence="1" type="ORF">TTEB3V08_LOCUS6698</name>
</gene>
<dbReference type="EMBL" id="OE002439">
    <property type="protein sequence ID" value="CAD7458725.1"/>
    <property type="molecule type" value="Genomic_DNA"/>
</dbReference>
<evidence type="ECO:0000313" key="1">
    <source>
        <dbReference type="EMBL" id="CAD7458725.1"/>
    </source>
</evidence>
<dbReference type="AlphaFoldDB" id="A0A7R9II03"/>
<protein>
    <submittedName>
        <fullName evidence="1">Uncharacterized protein</fullName>
    </submittedName>
</protein>